<evidence type="ECO:0000256" key="1">
    <source>
        <dbReference type="ARBA" id="ARBA00004251"/>
    </source>
</evidence>
<dbReference type="Proteomes" id="UP000001542">
    <property type="component" value="Unassembled WGS sequence"/>
</dbReference>
<keyword evidence="10" id="KW-1133">Transmembrane helix</keyword>
<evidence type="ECO:0000256" key="10">
    <source>
        <dbReference type="ARBA" id="ARBA00022989"/>
    </source>
</evidence>
<keyword evidence="19" id="KW-1185">Reference proteome</keyword>
<keyword evidence="4" id="KW-0808">Transferase</keyword>
<evidence type="ECO:0000256" key="9">
    <source>
        <dbReference type="ARBA" id="ARBA00022840"/>
    </source>
</evidence>
<sequence length="197" mass="21164">MISLNLSKPNLGYLNISISKNQYLFQYPCQNNDACTPYTIVLDRGLYKFESWGSSGLSSGRGVPGLGGYTSGVIFLNDIQKFYLYVGANTDFNYKTNEGIHYVRGGASSDIRLYSNSNFDWNDAKSLRSRIMVAAGGGSAEWPGSIGGNAGGLIGGTSKSDCRYNGIICPEIWTKGANQTNGGTASRPNTFQDDSGT</sequence>
<reference evidence="18" key="2">
    <citation type="journal article" date="2007" name="Science">
        <title>Draft genome sequence of the sexually transmitted pathogen Trichomonas vaginalis.</title>
        <authorList>
            <person name="Carlton J.M."/>
            <person name="Hirt R.P."/>
            <person name="Silva J.C."/>
            <person name="Delcher A.L."/>
            <person name="Schatz M."/>
            <person name="Zhao Q."/>
            <person name="Wortman J.R."/>
            <person name="Bidwell S.L."/>
            <person name="Alsmark U.C.M."/>
            <person name="Besteiro S."/>
            <person name="Sicheritz-Ponten T."/>
            <person name="Noel C.J."/>
            <person name="Dacks J.B."/>
            <person name="Foster P.G."/>
            <person name="Simillion C."/>
            <person name="Van de Peer Y."/>
            <person name="Miranda-Saavedra D."/>
            <person name="Barton G.J."/>
            <person name="Westrop G.D."/>
            <person name="Mueller S."/>
            <person name="Dessi D."/>
            <person name="Fiori P.L."/>
            <person name="Ren Q."/>
            <person name="Paulsen I."/>
            <person name="Zhang H."/>
            <person name="Bastida-Corcuera F.D."/>
            <person name="Simoes-Barbosa A."/>
            <person name="Brown M.T."/>
            <person name="Hayes R.D."/>
            <person name="Mukherjee M."/>
            <person name="Okumura C.Y."/>
            <person name="Schneider R."/>
            <person name="Smith A.J."/>
            <person name="Vanacova S."/>
            <person name="Villalvazo M."/>
            <person name="Haas B.J."/>
            <person name="Pertea M."/>
            <person name="Feldblyum T.V."/>
            <person name="Utterback T.R."/>
            <person name="Shu C.L."/>
            <person name="Osoegawa K."/>
            <person name="de Jong P.J."/>
            <person name="Hrdy I."/>
            <person name="Horvathova L."/>
            <person name="Zubacova Z."/>
            <person name="Dolezal P."/>
            <person name="Malik S.B."/>
            <person name="Logsdon J.M. Jr."/>
            <person name="Henze K."/>
            <person name="Gupta A."/>
            <person name="Wang C.C."/>
            <person name="Dunne R.L."/>
            <person name="Upcroft J.A."/>
            <person name="Upcroft P."/>
            <person name="White O."/>
            <person name="Salzberg S.L."/>
            <person name="Tang P."/>
            <person name="Chiu C.-H."/>
            <person name="Lee Y.-S."/>
            <person name="Embley T.M."/>
            <person name="Coombs G.H."/>
            <person name="Mottram J.C."/>
            <person name="Tachezy J."/>
            <person name="Fraser-Liggett C.M."/>
            <person name="Johnson P.J."/>
        </authorList>
    </citation>
    <scope>NUCLEOTIDE SEQUENCE [LARGE SCALE GENOMIC DNA]</scope>
    <source>
        <strain evidence="18">G3</strain>
    </source>
</reference>
<dbReference type="Pfam" id="PF12810">
    <property type="entry name" value="ALK_LTK_GRD"/>
    <property type="match status" value="1"/>
</dbReference>
<dbReference type="VEuPathDB" id="TrichDB:TVAG_599430"/>
<organism evidence="18 19">
    <name type="scientific">Trichomonas vaginalis (strain ATCC PRA-98 / G3)</name>
    <dbReference type="NCBI Taxonomy" id="412133"/>
    <lineage>
        <taxon>Eukaryota</taxon>
        <taxon>Metamonada</taxon>
        <taxon>Parabasalia</taxon>
        <taxon>Trichomonadida</taxon>
        <taxon>Trichomonadidae</taxon>
        <taxon>Trichomonas</taxon>
    </lineage>
</organism>
<keyword evidence="3" id="KW-1003">Cell membrane</keyword>
<protein>
    <recommendedName>
        <fullName evidence="2">receptor protein-tyrosine kinase</fullName>
        <ecNumber evidence="2">2.7.10.1</ecNumber>
    </recommendedName>
</protein>
<evidence type="ECO:0000256" key="15">
    <source>
        <dbReference type="ARBA" id="ARBA00023180"/>
    </source>
</evidence>
<keyword evidence="5" id="KW-0812">Transmembrane</keyword>
<evidence type="ECO:0000259" key="17">
    <source>
        <dbReference type="Pfam" id="PF12810"/>
    </source>
</evidence>
<accession>A2GF99</accession>
<name>A2GF99_TRIV3</name>
<keyword evidence="11" id="KW-0472">Membrane</keyword>
<evidence type="ECO:0000256" key="14">
    <source>
        <dbReference type="ARBA" id="ARBA00023170"/>
    </source>
</evidence>
<evidence type="ECO:0000313" key="19">
    <source>
        <dbReference type="Proteomes" id="UP000001542"/>
    </source>
</evidence>
<evidence type="ECO:0000256" key="3">
    <source>
        <dbReference type="ARBA" id="ARBA00022475"/>
    </source>
</evidence>
<keyword evidence="15" id="KW-0325">Glycoprotein</keyword>
<evidence type="ECO:0000256" key="8">
    <source>
        <dbReference type="ARBA" id="ARBA00022777"/>
    </source>
</evidence>
<keyword evidence="7" id="KW-0547">Nucleotide-binding</keyword>
<comment type="subcellular location">
    <subcellularLocation>
        <location evidence="1">Cell membrane</location>
        <topology evidence="1">Single-pass type I membrane protein</topology>
    </subcellularLocation>
</comment>
<evidence type="ECO:0000256" key="13">
    <source>
        <dbReference type="ARBA" id="ARBA00023157"/>
    </source>
</evidence>
<keyword evidence="14" id="KW-0675">Receptor</keyword>
<keyword evidence="8" id="KW-0418">Kinase</keyword>
<keyword evidence="13" id="KW-1015">Disulfide bond</keyword>
<dbReference type="InterPro" id="IPR055163">
    <property type="entry name" value="ALK/LTK-like_GRD"/>
</dbReference>
<evidence type="ECO:0000256" key="5">
    <source>
        <dbReference type="ARBA" id="ARBA00022692"/>
    </source>
</evidence>
<reference evidence="18" key="1">
    <citation type="submission" date="2006-10" db="EMBL/GenBank/DDBJ databases">
        <authorList>
            <person name="Amadeo P."/>
            <person name="Zhao Q."/>
            <person name="Wortman J."/>
            <person name="Fraser-Liggett C."/>
            <person name="Carlton J."/>
        </authorList>
    </citation>
    <scope>NUCLEOTIDE SEQUENCE</scope>
    <source>
        <strain evidence="18">G3</strain>
    </source>
</reference>
<evidence type="ECO:0000256" key="12">
    <source>
        <dbReference type="ARBA" id="ARBA00023137"/>
    </source>
</evidence>
<dbReference type="GO" id="GO:0004714">
    <property type="term" value="F:transmembrane receptor protein tyrosine kinase activity"/>
    <property type="evidence" value="ECO:0007669"/>
    <property type="project" value="UniProtKB-EC"/>
</dbReference>
<evidence type="ECO:0000256" key="11">
    <source>
        <dbReference type="ARBA" id="ARBA00023136"/>
    </source>
</evidence>
<gene>
    <name evidence="18" type="ORF">TVAG_599430</name>
</gene>
<evidence type="ECO:0000256" key="2">
    <source>
        <dbReference type="ARBA" id="ARBA00011902"/>
    </source>
</evidence>
<dbReference type="EC" id="2.7.10.1" evidence="2"/>
<evidence type="ECO:0000256" key="7">
    <source>
        <dbReference type="ARBA" id="ARBA00022741"/>
    </source>
</evidence>
<dbReference type="GO" id="GO:0005886">
    <property type="term" value="C:plasma membrane"/>
    <property type="evidence" value="ECO:0007669"/>
    <property type="project" value="UniProtKB-SubCell"/>
</dbReference>
<proteinExistence type="predicted"/>
<evidence type="ECO:0000313" key="18">
    <source>
        <dbReference type="EMBL" id="EAX84166.1"/>
    </source>
</evidence>
<dbReference type="GO" id="GO:0005524">
    <property type="term" value="F:ATP binding"/>
    <property type="evidence" value="ECO:0007669"/>
    <property type="project" value="UniProtKB-KW"/>
</dbReference>
<evidence type="ECO:0000256" key="6">
    <source>
        <dbReference type="ARBA" id="ARBA00022729"/>
    </source>
</evidence>
<dbReference type="VEuPathDB" id="TrichDB:TVAGG3_0439600"/>
<feature type="region of interest" description="Disordered" evidence="16">
    <location>
        <begin position="178"/>
        <end position="197"/>
    </location>
</feature>
<keyword evidence="9" id="KW-0067">ATP-binding</keyword>
<dbReference type="InParanoid" id="A2GF99"/>
<feature type="domain" description="ALK/LTK-like glycine-rich" evidence="17">
    <location>
        <begin position="38"/>
        <end position="189"/>
    </location>
</feature>
<keyword evidence="6" id="KW-0732">Signal</keyword>
<dbReference type="AlphaFoldDB" id="A2GF99"/>
<evidence type="ECO:0000256" key="16">
    <source>
        <dbReference type="SAM" id="MobiDB-lite"/>
    </source>
</evidence>
<keyword evidence="12" id="KW-0829">Tyrosine-protein kinase</keyword>
<feature type="non-terminal residue" evidence="18">
    <location>
        <position position="197"/>
    </location>
</feature>
<dbReference type="EMBL" id="DS115510">
    <property type="protein sequence ID" value="EAX84166.1"/>
    <property type="molecule type" value="Genomic_DNA"/>
</dbReference>
<evidence type="ECO:0000256" key="4">
    <source>
        <dbReference type="ARBA" id="ARBA00022679"/>
    </source>
</evidence>